<sequence>MRHHFACARAERNGHAFARLAKERAFRRAVELLDPHARAVLDELDAGLLRGSGRVDGHPVSRLPDAGLHALWTLSWPAQADAGVDPVTLHAYYAAALPLPLLCAGTVGDWPLAVVDAAQAAAARPVLRAAAAAELLNLAQQAGPDLIP</sequence>
<dbReference type="AlphaFoldDB" id="A0A1J7CA25"/>
<accession>A0A1J7CA25</accession>
<gene>
    <name evidence="1" type="ORF">BIV57_06040</name>
</gene>
<keyword evidence="2" id="KW-1185">Reference proteome</keyword>
<evidence type="ECO:0000313" key="1">
    <source>
        <dbReference type="EMBL" id="OIV38384.1"/>
    </source>
</evidence>
<dbReference type="Proteomes" id="UP000243342">
    <property type="component" value="Unassembled WGS sequence"/>
</dbReference>
<evidence type="ECO:0000313" key="2">
    <source>
        <dbReference type="Proteomes" id="UP000243342"/>
    </source>
</evidence>
<reference evidence="1 2" key="1">
    <citation type="submission" date="2016-10" db="EMBL/GenBank/DDBJ databases">
        <title>Genome sequence of Streptomyces gilvigriseus MUSC 26.</title>
        <authorList>
            <person name="Lee L.-H."/>
            <person name="Ser H.-L."/>
        </authorList>
    </citation>
    <scope>NUCLEOTIDE SEQUENCE [LARGE SCALE GENOMIC DNA]</scope>
    <source>
        <strain evidence="1 2">MUSC 26</strain>
    </source>
</reference>
<comment type="caution">
    <text evidence="1">The sequence shown here is derived from an EMBL/GenBank/DDBJ whole genome shotgun (WGS) entry which is preliminary data.</text>
</comment>
<protein>
    <submittedName>
        <fullName evidence="1">Uncharacterized protein</fullName>
    </submittedName>
</protein>
<proteinExistence type="predicted"/>
<name>A0A1J7CA25_9ACTN</name>
<organism evidence="1 2">
    <name type="scientific">Mangrovactinospora gilvigrisea</name>
    <dbReference type="NCBI Taxonomy" id="1428644"/>
    <lineage>
        <taxon>Bacteria</taxon>
        <taxon>Bacillati</taxon>
        <taxon>Actinomycetota</taxon>
        <taxon>Actinomycetes</taxon>
        <taxon>Kitasatosporales</taxon>
        <taxon>Streptomycetaceae</taxon>
        <taxon>Mangrovactinospora</taxon>
    </lineage>
</organism>
<dbReference type="EMBL" id="MLCF01000023">
    <property type="protein sequence ID" value="OIV38384.1"/>
    <property type="molecule type" value="Genomic_DNA"/>
</dbReference>